<gene>
    <name evidence="2" type="ORF">TVAG_485530</name>
</gene>
<proteinExistence type="predicted"/>
<feature type="compositionally biased region" description="Pro residues" evidence="1">
    <location>
        <begin position="78"/>
        <end position="93"/>
    </location>
</feature>
<evidence type="ECO:0000256" key="1">
    <source>
        <dbReference type="SAM" id="MobiDB-lite"/>
    </source>
</evidence>
<sequence>MRAIIRAEQANELDAPPQGDDEPDIHQIVQQLIIDFNAQQELLAQQAAAQQAEVDAPQAPIQIQEVQRNRPLNAVPDVPQPERIPPAVYPQPPAYAGYPPAQPAIEHNIDGGENNAARGRGQRS</sequence>
<organism evidence="2 3">
    <name type="scientific">Trichomonas vaginalis (strain ATCC PRA-98 / G3)</name>
    <dbReference type="NCBI Taxonomy" id="412133"/>
    <lineage>
        <taxon>Eukaryota</taxon>
        <taxon>Metamonada</taxon>
        <taxon>Parabasalia</taxon>
        <taxon>Trichomonadida</taxon>
        <taxon>Trichomonadidae</taxon>
        <taxon>Trichomonas</taxon>
    </lineage>
</organism>
<name>A2G683_TRIV3</name>
<dbReference type="AlphaFoldDB" id="A2G683"/>
<reference evidence="2" key="1">
    <citation type="submission" date="2006-10" db="EMBL/GenBank/DDBJ databases">
        <authorList>
            <person name="Amadeo P."/>
            <person name="Zhao Q."/>
            <person name="Wortman J."/>
            <person name="Fraser-Liggett C."/>
            <person name="Carlton J."/>
        </authorList>
    </citation>
    <scope>NUCLEOTIDE SEQUENCE</scope>
    <source>
        <strain evidence="2">G3</strain>
    </source>
</reference>
<dbReference type="RefSeq" id="XP_001300266.1">
    <property type="nucleotide sequence ID" value="XM_001300265.1"/>
</dbReference>
<feature type="region of interest" description="Disordered" evidence="1">
    <location>
        <begin position="73"/>
        <end position="124"/>
    </location>
</feature>
<evidence type="ECO:0000313" key="3">
    <source>
        <dbReference type="Proteomes" id="UP000001542"/>
    </source>
</evidence>
<dbReference type="InParanoid" id="A2G683"/>
<feature type="region of interest" description="Disordered" evidence="1">
    <location>
        <begin position="1"/>
        <end position="22"/>
    </location>
</feature>
<protein>
    <submittedName>
        <fullName evidence="2">Uncharacterized protein</fullName>
    </submittedName>
</protein>
<dbReference type="VEuPathDB" id="TrichDB:TVAG_485530"/>
<dbReference type="Proteomes" id="UP000001542">
    <property type="component" value="Unassembled WGS sequence"/>
</dbReference>
<keyword evidence="3" id="KW-1185">Reference proteome</keyword>
<reference evidence="2" key="2">
    <citation type="journal article" date="2007" name="Science">
        <title>Draft genome sequence of the sexually transmitted pathogen Trichomonas vaginalis.</title>
        <authorList>
            <person name="Carlton J.M."/>
            <person name="Hirt R.P."/>
            <person name="Silva J.C."/>
            <person name="Delcher A.L."/>
            <person name="Schatz M."/>
            <person name="Zhao Q."/>
            <person name="Wortman J.R."/>
            <person name="Bidwell S.L."/>
            <person name="Alsmark U.C.M."/>
            <person name="Besteiro S."/>
            <person name="Sicheritz-Ponten T."/>
            <person name="Noel C.J."/>
            <person name="Dacks J.B."/>
            <person name="Foster P.G."/>
            <person name="Simillion C."/>
            <person name="Van de Peer Y."/>
            <person name="Miranda-Saavedra D."/>
            <person name="Barton G.J."/>
            <person name="Westrop G.D."/>
            <person name="Mueller S."/>
            <person name="Dessi D."/>
            <person name="Fiori P.L."/>
            <person name="Ren Q."/>
            <person name="Paulsen I."/>
            <person name="Zhang H."/>
            <person name="Bastida-Corcuera F.D."/>
            <person name="Simoes-Barbosa A."/>
            <person name="Brown M.T."/>
            <person name="Hayes R.D."/>
            <person name="Mukherjee M."/>
            <person name="Okumura C.Y."/>
            <person name="Schneider R."/>
            <person name="Smith A.J."/>
            <person name="Vanacova S."/>
            <person name="Villalvazo M."/>
            <person name="Haas B.J."/>
            <person name="Pertea M."/>
            <person name="Feldblyum T.V."/>
            <person name="Utterback T.R."/>
            <person name="Shu C.L."/>
            <person name="Osoegawa K."/>
            <person name="de Jong P.J."/>
            <person name="Hrdy I."/>
            <person name="Horvathova L."/>
            <person name="Zubacova Z."/>
            <person name="Dolezal P."/>
            <person name="Malik S.B."/>
            <person name="Logsdon J.M. Jr."/>
            <person name="Henze K."/>
            <person name="Gupta A."/>
            <person name="Wang C.C."/>
            <person name="Dunne R.L."/>
            <person name="Upcroft J.A."/>
            <person name="Upcroft P."/>
            <person name="White O."/>
            <person name="Salzberg S.L."/>
            <person name="Tang P."/>
            <person name="Chiu C.-H."/>
            <person name="Lee Y.-S."/>
            <person name="Embley T.M."/>
            <person name="Coombs G.H."/>
            <person name="Mottram J.C."/>
            <person name="Tachezy J."/>
            <person name="Fraser-Liggett C.M."/>
            <person name="Johnson P.J."/>
        </authorList>
    </citation>
    <scope>NUCLEOTIDE SEQUENCE [LARGE SCALE GENOMIC DNA]</scope>
    <source>
        <strain evidence="2">G3</strain>
    </source>
</reference>
<accession>A2G683</accession>
<dbReference type="VEuPathDB" id="TrichDB:TVAGG3_0113430"/>
<dbReference type="EMBL" id="DS114469">
    <property type="protein sequence ID" value="EAX87336.1"/>
    <property type="molecule type" value="Genomic_DNA"/>
</dbReference>
<evidence type="ECO:0000313" key="2">
    <source>
        <dbReference type="EMBL" id="EAX87336.1"/>
    </source>
</evidence>
<dbReference type="KEGG" id="tva:4744986"/>